<organism evidence="2 3">
    <name type="scientific">Leucobacter chromiireducens subsp. solipictus</name>
    <dbReference type="NCBI Taxonomy" id="398235"/>
    <lineage>
        <taxon>Bacteria</taxon>
        <taxon>Bacillati</taxon>
        <taxon>Actinomycetota</taxon>
        <taxon>Actinomycetes</taxon>
        <taxon>Micrococcales</taxon>
        <taxon>Microbacteriaceae</taxon>
        <taxon>Leucobacter</taxon>
    </lineage>
</organism>
<proteinExistence type="predicted"/>
<dbReference type="EMBL" id="QYAC01000003">
    <property type="protein sequence ID" value="MBL3678979.1"/>
    <property type="molecule type" value="Genomic_DNA"/>
</dbReference>
<sequence>MTVEVVEAKTIEVSPRTIIEGCLGVNGRAQLDFLYDVGLELGVPEQRVRLAIRRMEAAGSLRQLGRGRAGQLERTGPAIAEAAAEERLVDFAFTQDAGGAPWDGRWRILAFSIPEAERAERDAVRGALTLLGAVALAPGMYLSSHELGPEVGRLLALKGFESRLIEAATTELHVPGCADDVAIAERYWPAEPTLAAYAPLGRELVRAERTRPDGRVAIAAQALQLSEALDQALRADPLVPRELRARDWHPETVRRRFLRVWEDLRALAPELPMFEDAPLAT</sequence>
<evidence type="ECO:0000313" key="3">
    <source>
        <dbReference type="Proteomes" id="UP001645859"/>
    </source>
</evidence>
<feature type="domain" description="Transcriptional repressor PaaX-like central Cas2-like" evidence="1">
    <location>
        <begin position="100"/>
        <end position="164"/>
    </location>
</feature>
<reference evidence="2 3" key="1">
    <citation type="submission" date="2018-09" db="EMBL/GenBank/DDBJ databases">
        <title>Comparative genomics of Leucobacter spp.</title>
        <authorList>
            <person name="Reis A.C."/>
            <person name="Kolvenbach B.A."/>
            <person name="Corvini P.F.X."/>
            <person name="Nunes O.C."/>
        </authorList>
    </citation>
    <scope>NUCLEOTIDE SEQUENCE [LARGE SCALE GENOMIC DNA]</scope>
    <source>
        <strain evidence="2 3">TAN 31504</strain>
    </source>
</reference>
<dbReference type="InterPro" id="IPR048846">
    <property type="entry name" value="PaaX-like_central"/>
</dbReference>
<name>A0ABS1SEK7_9MICO</name>
<dbReference type="RefSeq" id="WP_202344247.1">
    <property type="nucleotide sequence ID" value="NZ_BAAAPI010000013.1"/>
</dbReference>
<keyword evidence="3" id="KW-1185">Reference proteome</keyword>
<dbReference type="Proteomes" id="UP001645859">
    <property type="component" value="Unassembled WGS sequence"/>
</dbReference>
<dbReference type="Gene3D" id="3.30.70.2650">
    <property type="match status" value="1"/>
</dbReference>
<evidence type="ECO:0000259" key="1">
    <source>
        <dbReference type="Pfam" id="PF20803"/>
    </source>
</evidence>
<accession>A0ABS1SEK7</accession>
<protein>
    <submittedName>
        <fullName evidence="2">PaaX family transcriptional regulator</fullName>
    </submittedName>
</protein>
<comment type="caution">
    <text evidence="2">The sequence shown here is derived from an EMBL/GenBank/DDBJ whole genome shotgun (WGS) entry which is preliminary data.</text>
</comment>
<dbReference type="Pfam" id="PF20803">
    <property type="entry name" value="PaaX_M"/>
    <property type="match status" value="1"/>
</dbReference>
<dbReference type="PANTHER" id="PTHR30319">
    <property type="entry name" value="PHENYLACETIC ACID REGULATOR-RELATED TRANSCRIPTIONAL REPRESSOR"/>
    <property type="match status" value="1"/>
</dbReference>
<evidence type="ECO:0000313" key="2">
    <source>
        <dbReference type="EMBL" id="MBL3678979.1"/>
    </source>
</evidence>
<dbReference type="PANTHER" id="PTHR30319:SF1">
    <property type="entry name" value="TRANSCRIPTIONAL REPRESSOR PAAX"/>
    <property type="match status" value="1"/>
</dbReference>
<gene>
    <name evidence="2" type="ORF">D3230_06665</name>
</gene>